<evidence type="ECO:0000313" key="2">
    <source>
        <dbReference type="Proteomes" id="UP001374584"/>
    </source>
</evidence>
<protein>
    <submittedName>
        <fullName evidence="1">Uncharacterized protein</fullName>
    </submittedName>
</protein>
<comment type="caution">
    <text evidence="1">The sequence shown here is derived from an EMBL/GenBank/DDBJ whole genome shotgun (WGS) entry which is preliminary data.</text>
</comment>
<dbReference type="EMBL" id="JAYMYR010000004">
    <property type="protein sequence ID" value="KAK7368688.1"/>
    <property type="molecule type" value="Genomic_DNA"/>
</dbReference>
<name>A0AAN9RJQ1_PHACN</name>
<reference evidence="1 2" key="1">
    <citation type="submission" date="2024-01" db="EMBL/GenBank/DDBJ databases">
        <title>The genomes of 5 underutilized Papilionoideae crops provide insights into root nodulation and disease resistanc.</title>
        <authorList>
            <person name="Jiang F."/>
        </authorList>
    </citation>
    <scope>NUCLEOTIDE SEQUENCE [LARGE SCALE GENOMIC DNA]</scope>
    <source>
        <strain evidence="1">JINMINGXINNONG_FW02</strain>
        <tissue evidence="1">Leaves</tissue>
    </source>
</reference>
<accession>A0AAN9RJQ1</accession>
<proteinExistence type="predicted"/>
<dbReference type="Proteomes" id="UP001374584">
    <property type="component" value="Unassembled WGS sequence"/>
</dbReference>
<evidence type="ECO:0000313" key="1">
    <source>
        <dbReference type="EMBL" id="KAK7368688.1"/>
    </source>
</evidence>
<gene>
    <name evidence="1" type="ORF">VNO80_10716</name>
</gene>
<sequence length="68" mass="7864">MWIKIRVLGNLESLFWSNVSVVVGEVVSKKASNMNVECWFASEVGRRKGRLTPKEFEPIFYKFICAHT</sequence>
<organism evidence="1 2">
    <name type="scientific">Phaseolus coccineus</name>
    <name type="common">Scarlet runner bean</name>
    <name type="synonym">Phaseolus multiflorus</name>
    <dbReference type="NCBI Taxonomy" id="3886"/>
    <lineage>
        <taxon>Eukaryota</taxon>
        <taxon>Viridiplantae</taxon>
        <taxon>Streptophyta</taxon>
        <taxon>Embryophyta</taxon>
        <taxon>Tracheophyta</taxon>
        <taxon>Spermatophyta</taxon>
        <taxon>Magnoliopsida</taxon>
        <taxon>eudicotyledons</taxon>
        <taxon>Gunneridae</taxon>
        <taxon>Pentapetalae</taxon>
        <taxon>rosids</taxon>
        <taxon>fabids</taxon>
        <taxon>Fabales</taxon>
        <taxon>Fabaceae</taxon>
        <taxon>Papilionoideae</taxon>
        <taxon>50 kb inversion clade</taxon>
        <taxon>NPAAA clade</taxon>
        <taxon>indigoferoid/millettioid clade</taxon>
        <taxon>Phaseoleae</taxon>
        <taxon>Phaseolus</taxon>
    </lineage>
</organism>
<keyword evidence="2" id="KW-1185">Reference proteome</keyword>
<dbReference type="AlphaFoldDB" id="A0AAN9RJQ1"/>